<dbReference type="InterPro" id="IPR009351">
    <property type="entry name" value="AlkZ-like"/>
</dbReference>
<name>A0A839TVB1_9BACL</name>
<proteinExistence type="predicted"/>
<protein>
    <recommendedName>
        <fullName evidence="3">Winged helix DNA-binding domain-containing protein</fullName>
    </recommendedName>
</protein>
<dbReference type="Pfam" id="PF06224">
    <property type="entry name" value="AlkZ-like"/>
    <property type="match status" value="1"/>
</dbReference>
<dbReference type="EMBL" id="JACHXJ010000005">
    <property type="protein sequence ID" value="MBB3130652.1"/>
    <property type="molecule type" value="Genomic_DNA"/>
</dbReference>
<evidence type="ECO:0000313" key="1">
    <source>
        <dbReference type="EMBL" id="MBB3130652.1"/>
    </source>
</evidence>
<dbReference type="AlphaFoldDB" id="A0A839TVB1"/>
<organism evidence="1 2">
    <name type="scientific">Paenibacillus rhizosphaerae</name>
    <dbReference type="NCBI Taxonomy" id="297318"/>
    <lineage>
        <taxon>Bacteria</taxon>
        <taxon>Bacillati</taxon>
        <taxon>Bacillota</taxon>
        <taxon>Bacilli</taxon>
        <taxon>Bacillales</taxon>
        <taxon>Paenibacillaceae</taxon>
        <taxon>Paenibacillus</taxon>
    </lineage>
</organism>
<comment type="caution">
    <text evidence="1">The sequence shown here is derived from an EMBL/GenBank/DDBJ whole genome shotgun (WGS) entry which is preliminary data.</text>
</comment>
<reference evidence="1 2" key="1">
    <citation type="submission" date="2020-08" db="EMBL/GenBank/DDBJ databases">
        <title>Genomic Encyclopedia of Type Strains, Phase III (KMG-III): the genomes of soil and plant-associated and newly described type strains.</title>
        <authorList>
            <person name="Whitman W."/>
        </authorList>
    </citation>
    <scope>NUCLEOTIDE SEQUENCE [LARGE SCALE GENOMIC DNA]</scope>
    <source>
        <strain evidence="1 2">CECT 5831</strain>
    </source>
</reference>
<dbReference type="PANTHER" id="PTHR38479:SF2">
    <property type="entry name" value="WINGED HELIX DNA-BINDING DOMAIN-CONTAINING PROTEIN"/>
    <property type="match status" value="1"/>
</dbReference>
<dbReference type="RefSeq" id="WP_312887339.1">
    <property type="nucleotide sequence ID" value="NZ_JACHXJ010000005.1"/>
</dbReference>
<evidence type="ECO:0008006" key="3">
    <source>
        <dbReference type="Google" id="ProtNLM"/>
    </source>
</evidence>
<accession>A0A839TVB1</accession>
<dbReference type="Proteomes" id="UP000517523">
    <property type="component" value="Unassembled WGS sequence"/>
</dbReference>
<sequence>MTEPMPKPTDTSLFAKNVPQVLSRRALNRALLDRQLLLRRAEMPVLDALRHLAGMQAQAPIPPYYGLWARLAGFRHEELSRLIETRQAVRIVMMRSTIHLVAAGDALALRPVLQPALDRGLKGSYGKELAGLDTGAVAAAGRALVEEAPLAYGELGALLQERWPDRSPAALANTVRTLVPLVQVPPRGLWGASGQALHTTAEAWLGSPPAAASSSGFEELVLRYLAAFGPASVKDIQVWSGLTRLSDVIGRLGPRLRTFLDEKGVLLYDLADAPLPAEDTPAPPRLLGEFDNMLLSFADRSRIMDERYRRRIFTVNGIIRAAVLVDGFVRGMWSLERNKQSAELVIKLFEPISDADQEALADESRRLLEFAAADCPNREVHFKLSEL</sequence>
<evidence type="ECO:0000313" key="2">
    <source>
        <dbReference type="Proteomes" id="UP000517523"/>
    </source>
</evidence>
<dbReference type="PANTHER" id="PTHR38479">
    <property type="entry name" value="LMO0824 PROTEIN"/>
    <property type="match status" value="1"/>
</dbReference>
<gene>
    <name evidence="1" type="ORF">FHS19_005371</name>
</gene>